<protein>
    <recommendedName>
        <fullName evidence="3">Alginate export domain-containing protein</fullName>
    </recommendedName>
</protein>
<dbReference type="InterPro" id="IPR025388">
    <property type="entry name" value="Alginate_export_dom"/>
</dbReference>
<sequence>MRSAKPVLATGAALTVLIMATTSQAQTAPDPVAPPGAETPSDEAPEPPPPEPPPPEPPAPPPTISDAIGAGKLIFESRLRFESVDQVGLANTGQALTLRTRLGWETGAWHDVKGLVEFEDVRQLGAEDYNIQVPGVAPSLNGKTLYPIINDPEVTELNRAQLTWSPSSELSITAGRQRILIDDQRFVGNVGWRQDEQTFDALRVDAARGRLKATYVYVGHVNRILGEMRDWDSDSQLLNVTWALAEPLKLQGFVYALDFENSPANSSITRGAKASGKLWLGLVQLAYNATYARQSDYRGATAPFDLDYQGGDVAGTFDIYTVRLSYESLEGNGVRGFTTPLATTHAFQGWADAWVSPAGNKSFRDGLEDLNLTLVVKPRFKFTYLFNSEFTVRYHDFDDQRTGADLGGEWDLQASAALTPKLTLLVKYADFEREKTVPLGTAAPPASRTKTWISLEYRF</sequence>
<proteinExistence type="predicted"/>
<feature type="domain" description="Alginate export" evidence="3">
    <location>
        <begin position="78"/>
        <end position="258"/>
    </location>
</feature>
<dbReference type="Proteomes" id="UP001228905">
    <property type="component" value="Unassembled WGS sequence"/>
</dbReference>
<reference evidence="4 5" key="1">
    <citation type="submission" date="2023-07" db="EMBL/GenBank/DDBJ databases">
        <title>Genomic Encyclopedia of Type Strains, Phase IV (KMG-IV): sequencing the most valuable type-strain genomes for metagenomic binning, comparative biology and taxonomic classification.</title>
        <authorList>
            <person name="Goeker M."/>
        </authorList>
    </citation>
    <scope>NUCLEOTIDE SEQUENCE [LARGE SCALE GENOMIC DNA]</scope>
    <source>
        <strain evidence="4 5">DSM 18695</strain>
    </source>
</reference>
<feature type="chain" id="PRO_5046038607" description="Alginate export domain-containing protein" evidence="2">
    <location>
        <begin position="26"/>
        <end position="459"/>
    </location>
</feature>
<feature type="region of interest" description="Disordered" evidence="1">
    <location>
        <begin position="24"/>
        <end position="67"/>
    </location>
</feature>
<gene>
    <name evidence="4" type="ORF">QO010_000629</name>
</gene>
<evidence type="ECO:0000259" key="3">
    <source>
        <dbReference type="Pfam" id="PF13372"/>
    </source>
</evidence>
<keyword evidence="2" id="KW-0732">Signal</keyword>
<evidence type="ECO:0000313" key="4">
    <source>
        <dbReference type="EMBL" id="MDQ0462881.1"/>
    </source>
</evidence>
<accession>A0ABU0ILI8</accession>
<keyword evidence="5" id="KW-1185">Reference proteome</keyword>
<evidence type="ECO:0000256" key="2">
    <source>
        <dbReference type="SAM" id="SignalP"/>
    </source>
</evidence>
<feature type="signal peptide" evidence="2">
    <location>
        <begin position="1"/>
        <end position="25"/>
    </location>
</feature>
<name>A0ABU0ILI8_9CAUL</name>
<organism evidence="4 5">
    <name type="scientific">Caulobacter ginsengisoli</name>
    <dbReference type="NCBI Taxonomy" id="400775"/>
    <lineage>
        <taxon>Bacteria</taxon>
        <taxon>Pseudomonadati</taxon>
        <taxon>Pseudomonadota</taxon>
        <taxon>Alphaproteobacteria</taxon>
        <taxon>Caulobacterales</taxon>
        <taxon>Caulobacteraceae</taxon>
        <taxon>Caulobacter</taxon>
    </lineage>
</organism>
<comment type="caution">
    <text evidence="4">The sequence shown here is derived from an EMBL/GenBank/DDBJ whole genome shotgun (WGS) entry which is preliminary data.</text>
</comment>
<feature type="compositionally biased region" description="Pro residues" evidence="1">
    <location>
        <begin position="46"/>
        <end position="63"/>
    </location>
</feature>
<dbReference type="Pfam" id="PF13372">
    <property type="entry name" value="Alginate_exp"/>
    <property type="match status" value="1"/>
</dbReference>
<evidence type="ECO:0000313" key="5">
    <source>
        <dbReference type="Proteomes" id="UP001228905"/>
    </source>
</evidence>
<evidence type="ECO:0000256" key="1">
    <source>
        <dbReference type="SAM" id="MobiDB-lite"/>
    </source>
</evidence>
<dbReference type="EMBL" id="JAUSVS010000001">
    <property type="protein sequence ID" value="MDQ0462881.1"/>
    <property type="molecule type" value="Genomic_DNA"/>
</dbReference>